<proteinExistence type="predicted"/>
<feature type="region of interest" description="Disordered" evidence="2">
    <location>
        <begin position="391"/>
        <end position="427"/>
    </location>
</feature>
<feature type="domain" description="PLAT" evidence="3">
    <location>
        <begin position="28"/>
        <end position="144"/>
    </location>
</feature>
<evidence type="ECO:0000256" key="2">
    <source>
        <dbReference type="SAM" id="MobiDB-lite"/>
    </source>
</evidence>
<dbReference type="EMBL" id="GBEZ01003390">
    <property type="protein sequence ID" value="JAC81747.1"/>
    <property type="molecule type" value="Transcribed_RNA"/>
</dbReference>
<dbReference type="Gene3D" id="2.60.60.20">
    <property type="entry name" value="PLAT/LH2 domain"/>
    <property type="match status" value="2"/>
</dbReference>
<evidence type="ECO:0000313" key="4">
    <source>
        <dbReference type="EMBL" id="JAC81747.1"/>
    </source>
</evidence>
<reference evidence="4" key="1">
    <citation type="submission" date="2014-05" db="EMBL/GenBank/DDBJ databases">
        <title>The transcriptome of the halophilic microalga Tetraselmis sp. GSL018 isolated from the Great Salt Lake, Utah.</title>
        <authorList>
            <person name="Jinkerson R.E."/>
            <person name="D'Adamo S."/>
            <person name="Posewitz M.C."/>
        </authorList>
    </citation>
    <scope>NUCLEOTIDE SEQUENCE</scope>
    <source>
        <strain evidence="4">GSL018</strain>
    </source>
</reference>
<dbReference type="Gene3D" id="2.40.180.10">
    <property type="entry name" value="Catalase core domain"/>
    <property type="match status" value="1"/>
</dbReference>
<dbReference type="InterPro" id="IPR052970">
    <property type="entry name" value="Inner_ear_hair_cell_LOXHD"/>
</dbReference>
<dbReference type="AlphaFoldDB" id="A0A061S9A8"/>
<feature type="domain" description="PLAT" evidence="3">
    <location>
        <begin position="152"/>
        <end position="266"/>
    </location>
</feature>
<name>A0A061S9A8_9CHLO</name>
<feature type="domain" description="PLAT" evidence="3">
    <location>
        <begin position="276"/>
        <end position="389"/>
    </location>
</feature>
<accession>A0A061S9A8</accession>
<evidence type="ECO:0000256" key="1">
    <source>
        <dbReference type="PROSITE-ProRule" id="PRU00152"/>
    </source>
</evidence>
<gene>
    <name evidence="4" type="ORF">TSPGSL018_7221</name>
</gene>
<protein>
    <submittedName>
        <fullName evidence="4">Lipoxygenase homology domain-containing protein 1</fullName>
    </submittedName>
</protein>
<evidence type="ECO:0000259" key="3">
    <source>
        <dbReference type="PROSITE" id="PS50095"/>
    </source>
</evidence>
<dbReference type="SMART" id="SM00308">
    <property type="entry name" value="LH2"/>
    <property type="match status" value="1"/>
</dbReference>
<dbReference type="Pfam" id="PF01477">
    <property type="entry name" value="PLAT"/>
    <property type="match status" value="3"/>
</dbReference>
<dbReference type="PANTHER" id="PTHR45901:SF3">
    <property type="entry name" value="LIPOXYGENASE HOMOLOGY DOMAIN-CONTAINING PROTEIN 1"/>
    <property type="match status" value="1"/>
</dbReference>
<comment type="caution">
    <text evidence="1">Lacks conserved residue(s) required for the propagation of feature annotation.</text>
</comment>
<organism evidence="4">
    <name type="scientific">Tetraselmis sp. GSL018</name>
    <dbReference type="NCBI Taxonomy" id="582737"/>
    <lineage>
        <taxon>Eukaryota</taxon>
        <taxon>Viridiplantae</taxon>
        <taxon>Chlorophyta</taxon>
        <taxon>core chlorophytes</taxon>
        <taxon>Chlorodendrophyceae</taxon>
        <taxon>Chlorodendrales</taxon>
        <taxon>Chlorodendraceae</taxon>
        <taxon>Tetraselmis</taxon>
    </lineage>
</organism>
<feature type="non-terminal residue" evidence="4">
    <location>
        <position position="1"/>
    </location>
</feature>
<dbReference type="PANTHER" id="PTHR45901">
    <property type="entry name" value="PROTEIN CBG12474"/>
    <property type="match status" value="1"/>
</dbReference>
<sequence>PPAAAGSAPAAGIGQVLERDRVNSPGANKLRVVFYTSDIPDAGTNANVSLQVFGERGRTSKMIFENLREKDFKRGGVDAFLRQVCSVGDVLHVVVGLHASNPEESWHLQKVEIVDLFSQKVFFFSCNQWLHRRHGTLQIKLLPDAKRTDGLTGYKIDIKTSSIKGAGTGANVYCILYGLTGSSGKCSLGRGPFDRGALSTVFVQVPQTVGTVRQLLIGHDNSSLQSSWHLEYVEVSNTSTGKQLLFEVKTWLDSKRGSSSLVINPEGVEISMEGLISYQISVHTSKRVNSSTTSPIELSLFGEGVQTAPFPLAGIKFKRGTTRNFVVHAKDVGNVSRVAVSLLAQSSRSKWNLSGITVTDTSRELTKYFPNNNERLDEKYHSITLFEGQKSLEPTLSPSGSSRTRSIRSSIGERSSGNGSSPLNLSI</sequence>
<dbReference type="InterPro" id="IPR001024">
    <property type="entry name" value="PLAT/LH2_dom"/>
</dbReference>
<dbReference type="SUPFAM" id="SSF49723">
    <property type="entry name" value="Lipase/lipooxygenase domain (PLAT/LH2 domain)"/>
    <property type="match status" value="3"/>
</dbReference>
<dbReference type="PROSITE" id="PS50095">
    <property type="entry name" value="PLAT"/>
    <property type="match status" value="3"/>
</dbReference>
<feature type="compositionally biased region" description="Low complexity" evidence="2">
    <location>
        <begin position="397"/>
        <end position="427"/>
    </location>
</feature>
<dbReference type="InterPro" id="IPR036392">
    <property type="entry name" value="PLAT/LH2_dom_sf"/>
</dbReference>